<dbReference type="Gene3D" id="3.40.800.20">
    <property type="entry name" value="Histone deacetylase domain"/>
    <property type="match status" value="1"/>
</dbReference>
<keyword evidence="1" id="KW-0378">Hydrolase</keyword>
<proteinExistence type="predicted"/>
<organism evidence="1 2">
    <name type="scientific">Malassezia furfur</name>
    <name type="common">Pityriasis versicolor infection agent</name>
    <name type="synonym">Pityrosporum furfur</name>
    <dbReference type="NCBI Taxonomy" id="55194"/>
    <lineage>
        <taxon>Eukaryota</taxon>
        <taxon>Fungi</taxon>
        <taxon>Dikarya</taxon>
        <taxon>Basidiomycota</taxon>
        <taxon>Ustilaginomycotina</taxon>
        <taxon>Malasseziomycetes</taxon>
        <taxon>Malasseziales</taxon>
        <taxon>Malasseziaceae</taxon>
        <taxon>Malassezia</taxon>
    </lineage>
</organism>
<reference evidence="1 2" key="1">
    <citation type="journal article" date="2020" name="Elife">
        <title>Loss of centromere function drives karyotype evolution in closely related Malassezia species.</title>
        <authorList>
            <person name="Sankaranarayanan S.R."/>
            <person name="Ianiri G."/>
            <person name="Coelho M.A."/>
            <person name="Reza M.H."/>
            <person name="Thimmappa B.C."/>
            <person name="Ganguly P."/>
            <person name="Vadnala R.N."/>
            <person name="Sun S."/>
            <person name="Siddharthan R."/>
            <person name="Tellgren-Roth C."/>
            <person name="Dawson T.L."/>
            <person name="Heitman J."/>
            <person name="Sanyal K."/>
        </authorList>
    </citation>
    <scope>NUCLEOTIDE SEQUENCE [LARGE SCALE GENOMIC DNA]</scope>
    <source>
        <strain evidence="1">CBS14141</strain>
    </source>
</reference>
<gene>
    <name evidence="1" type="primary">RPD3_2</name>
    <name evidence="1" type="ORF">GLX27_000962</name>
</gene>
<dbReference type="EC" id="3.5.1.98" evidence="1"/>
<dbReference type="EMBL" id="CP046234">
    <property type="protein sequence ID" value="WFD46327.1"/>
    <property type="molecule type" value="Genomic_DNA"/>
</dbReference>
<dbReference type="Proteomes" id="UP000818624">
    <property type="component" value="Chromosome 1"/>
</dbReference>
<evidence type="ECO:0000313" key="2">
    <source>
        <dbReference type="Proteomes" id="UP000818624"/>
    </source>
</evidence>
<sequence length="107" mass="11495">MSSTFLPSNAAGGSSGPAIPGAGGMPLMEPVAKGSSNPSRVCYFFDSDIGNYHYGPGHPMKPTRIRMCHSLVMNYGLYKKMEIFVRVCLTAACQAGDQARNVTISYR</sequence>
<keyword evidence="2" id="KW-1185">Reference proteome</keyword>
<dbReference type="InterPro" id="IPR037138">
    <property type="entry name" value="His_deacetylse_dom_sf"/>
</dbReference>
<dbReference type="GO" id="GO:0141221">
    <property type="term" value="F:histone deacetylase activity, hydrolytic mechanism"/>
    <property type="evidence" value="ECO:0007669"/>
    <property type="project" value="UniProtKB-EC"/>
</dbReference>
<dbReference type="InterPro" id="IPR023696">
    <property type="entry name" value="Ureohydrolase_dom_sf"/>
</dbReference>
<evidence type="ECO:0000313" key="1">
    <source>
        <dbReference type="EMBL" id="WFD46327.1"/>
    </source>
</evidence>
<protein>
    <submittedName>
        <fullName evidence="1">Histone deacetylase</fullName>
        <ecNumber evidence="1">3.5.1.98</ecNumber>
    </submittedName>
</protein>
<dbReference type="SUPFAM" id="SSF52768">
    <property type="entry name" value="Arginase/deacetylase"/>
    <property type="match status" value="1"/>
</dbReference>
<name>A0ABY8EL82_MALFU</name>
<accession>A0ABY8EL82</accession>